<dbReference type="Pfam" id="PF00108">
    <property type="entry name" value="Thiolase_N"/>
    <property type="match status" value="1"/>
</dbReference>
<evidence type="ECO:0000313" key="14">
    <source>
        <dbReference type="EMBL" id="ASP48303.1"/>
    </source>
</evidence>
<dbReference type="GO" id="GO:0005737">
    <property type="term" value="C:cytoplasm"/>
    <property type="evidence" value="ECO:0007669"/>
    <property type="project" value="UniProtKB-ARBA"/>
</dbReference>
<keyword evidence="6" id="KW-0442">Lipid degradation</keyword>
<comment type="similarity">
    <text evidence="2 11">Belongs to the thiolase-like superfamily. Thiolase family.</text>
</comment>
<dbReference type="CDD" id="cd00751">
    <property type="entry name" value="thiolase"/>
    <property type="match status" value="1"/>
</dbReference>
<organism evidence="14 15">
    <name type="scientific">Cognaticolwellia beringensis</name>
    <dbReference type="NCBI Taxonomy" id="1967665"/>
    <lineage>
        <taxon>Bacteria</taxon>
        <taxon>Pseudomonadati</taxon>
        <taxon>Pseudomonadota</taxon>
        <taxon>Gammaproteobacteria</taxon>
        <taxon>Alteromonadales</taxon>
        <taxon>Colwelliaceae</taxon>
        <taxon>Cognaticolwellia</taxon>
    </lineage>
</organism>
<dbReference type="InterPro" id="IPR002155">
    <property type="entry name" value="Thiolase"/>
</dbReference>
<comment type="subcellular location">
    <subcellularLocation>
        <location evidence="1">Peroxisome</location>
    </subcellularLocation>
</comment>
<dbReference type="InterPro" id="IPR050215">
    <property type="entry name" value="Thiolase-like_sf_Thiolase"/>
</dbReference>
<evidence type="ECO:0000256" key="8">
    <source>
        <dbReference type="ARBA" id="ARBA00023140"/>
    </source>
</evidence>
<dbReference type="RefSeq" id="WP_081151625.1">
    <property type="nucleotide sequence ID" value="NZ_CP020465.1"/>
</dbReference>
<dbReference type="PIRSF" id="PIRSF000429">
    <property type="entry name" value="Ac-CoA_Ac_transf"/>
    <property type="match status" value="1"/>
</dbReference>
<proteinExistence type="inferred from homology"/>
<dbReference type="Pfam" id="PF02803">
    <property type="entry name" value="Thiolase_C"/>
    <property type="match status" value="1"/>
</dbReference>
<evidence type="ECO:0000256" key="9">
    <source>
        <dbReference type="ARBA" id="ARBA00023315"/>
    </source>
</evidence>
<dbReference type="GO" id="GO:0006635">
    <property type="term" value="P:fatty acid beta-oxidation"/>
    <property type="evidence" value="ECO:0007669"/>
    <property type="project" value="TreeGrafter"/>
</dbReference>
<dbReference type="PANTHER" id="PTHR43853:SF8">
    <property type="entry name" value="3-KETOACYL-COA THIOLASE, PEROXISOMAL"/>
    <property type="match status" value="1"/>
</dbReference>
<dbReference type="Proteomes" id="UP000202259">
    <property type="component" value="Chromosome"/>
</dbReference>
<dbReference type="GO" id="GO:0010124">
    <property type="term" value="P:phenylacetate catabolic process"/>
    <property type="evidence" value="ECO:0007669"/>
    <property type="project" value="TreeGrafter"/>
</dbReference>
<evidence type="ECO:0000256" key="6">
    <source>
        <dbReference type="ARBA" id="ARBA00022963"/>
    </source>
</evidence>
<evidence type="ECO:0000256" key="1">
    <source>
        <dbReference type="ARBA" id="ARBA00004275"/>
    </source>
</evidence>
<dbReference type="PROSITE" id="PS00737">
    <property type="entry name" value="THIOLASE_2"/>
    <property type="match status" value="1"/>
</dbReference>
<dbReference type="SUPFAM" id="SSF53901">
    <property type="entry name" value="Thiolase-like"/>
    <property type="match status" value="2"/>
</dbReference>
<dbReference type="GO" id="GO:0003988">
    <property type="term" value="F:acetyl-CoA C-acyltransferase activity"/>
    <property type="evidence" value="ECO:0007669"/>
    <property type="project" value="TreeGrafter"/>
</dbReference>
<sequence length="401" mass="42583">MREAVIVSTARTPMGKAFRGAFNDTEAPALSGHAVEQAVLRAGIEGAEVDDVIIGCAAQQGTQGYNLGRLTATAAGLPNSVPGMTLDRQCSSGLMSIAFAAQNIMVGSMDTVVAGGVESISMVQNKHKNSYRNVSKVVLSKSEHAYMQMIETAEVVAKRYNISRLAQDEYSLQSQQRIAAAQANGFFDDEIVPMASTKSVFNRETKEVSYEEVLLGKDEGNRPSTTLESLQSLAPVWKDGRVITEGKFITAGNASQLSDGASACVVMDSQLAAQKGLSPMGVFRGMAVAGCEPDEMGIGPIYAIPKLLKQHNLSIEDIGLWEINEAFACQLIYSRDYLGIDNEKLNVNGGAIAIGHPFGMSGARMVGHALIEGKRRGVKYVVVSMCIGGGMGAAGLFEVCL</sequence>
<evidence type="ECO:0000256" key="10">
    <source>
        <dbReference type="PIRSR" id="PIRSR000429-1"/>
    </source>
</evidence>
<evidence type="ECO:0000256" key="7">
    <source>
        <dbReference type="ARBA" id="ARBA00023098"/>
    </source>
</evidence>
<keyword evidence="15" id="KW-1185">Reference proteome</keyword>
<dbReference type="EMBL" id="CP020465">
    <property type="protein sequence ID" value="ASP48303.1"/>
    <property type="molecule type" value="Genomic_DNA"/>
</dbReference>
<name>A0A222G9K2_9GAMM</name>
<dbReference type="Gene3D" id="3.40.47.10">
    <property type="match status" value="1"/>
</dbReference>
<dbReference type="AlphaFoldDB" id="A0A222G9K2"/>
<dbReference type="InterPro" id="IPR020616">
    <property type="entry name" value="Thiolase_N"/>
</dbReference>
<keyword evidence="9 11" id="KW-0012">Acyltransferase</keyword>
<evidence type="ECO:0000313" key="15">
    <source>
        <dbReference type="Proteomes" id="UP000202259"/>
    </source>
</evidence>
<dbReference type="NCBIfam" id="TIGR01930">
    <property type="entry name" value="AcCoA-C-Actrans"/>
    <property type="match status" value="1"/>
</dbReference>
<dbReference type="InterPro" id="IPR020613">
    <property type="entry name" value="Thiolase_CS"/>
</dbReference>
<evidence type="ECO:0000259" key="12">
    <source>
        <dbReference type="Pfam" id="PF00108"/>
    </source>
</evidence>
<evidence type="ECO:0000256" key="11">
    <source>
        <dbReference type="RuleBase" id="RU003557"/>
    </source>
</evidence>
<evidence type="ECO:0000259" key="13">
    <source>
        <dbReference type="Pfam" id="PF02803"/>
    </source>
</evidence>
<evidence type="ECO:0000256" key="3">
    <source>
        <dbReference type="ARBA" id="ARBA00022679"/>
    </source>
</evidence>
<evidence type="ECO:0000256" key="4">
    <source>
        <dbReference type="ARBA" id="ARBA00022832"/>
    </source>
</evidence>
<keyword evidence="3 11" id="KW-0808">Transferase</keyword>
<dbReference type="InterPro" id="IPR016039">
    <property type="entry name" value="Thiolase-like"/>
</dbReference>
<dbReference type="PANTHER" id="PTHR43853">
    <property type="entry name" value="3-KETOACYL-COA THIOLASE, PEROXISOMAL"/>
    <property type="match status" value="1"/>
</dbReference>
<gene>
    <name evidence="14" type="ORF">B5D82_11335</name>
</gene>
<keyword evidence="5" id="KW-0809">Transit peptide</keyword>
<reference evidence="14 15" key="1">
    <citation type="submission" date="2017-08" db="EMBL/GenBank/DDBJ databases">
        <title>Complete genome of Colwellia sp. NB097-1, a psychrophile bacterium ioslated from Bering Sea.</title>
        <authorList>
            <person name="Chen X."/>
        </authorList>
    </citation>
    <scope>NUCLEOTIDE SEQUENCE [LARGE SCALE GENOMIC DNA]</scope>
    <source>
        <strain evidence="14 15">NB097-1</strain>
    </source>
</reference>
<protein>
    <submittedName>
        <fullName evidence="14">Acetyl-CoA acetyltransferase</fullName>
    </submittedName>
</protein>
<keyword evidence="7" id="KW-0443">Lipid metabolism</keyword>
<feature type="active site" description="Proton acceptor" evidence="10">
    <location>
        <position position="356"/>
    </location>
</feature>
<accession>A0A222G9K2</accession>
<feature type="domain" description="Thiolase N-terminal" evidence="12">
    <location>
        <begin position="5"/>
        <end position="269"/>
    </location>
</feature>
<keyword evidence="8" id="KW-0576">Peroxisome</keyword>
<dbReference type="OrthoDB" id="8951704at2"/>
<feature type="domain" description="Thiolase C-terminal" evidence="13">
    <location>
        <begin position="278"/>
        <end position="398"/>
    </location>
</feature>
<dbReference type="FunFam" id="3.40.47.10:FF:000010">
    <property type="entry name" value="Acetyl-CoA acetyltransferase (Thiolase)"/>
    <property type="match status" value="1"/>
</dbReference>
<evidence type="ECO:0000256" key="2">
    <source>
        <dbReference type="ARBA" id="ARBA00010982"/>
    </source>
</evidence>
<keyword evidence="4" id="KW-0276">Fatty acid metabolism</keyword>
<feature type="active site" description="Proton acceptor" evidence="10">
    <location>
        <position position="386"/>
    </location>
</feature>
<dbReference type="InterPro" id="IPR020617">
    <property type="entry name" value="Thiolase_C"/>
</dbReference>
<dbReference type="KEGG" id="cber:B5D82_11335"/>
<feature type="active site" description="Acyl-thioester intermediate" evidence="10">
    <location>
        <position position="90"/>
    </location>
</feature>
<evidence type="ECO:0000256" key="5">
    <source>
        <dbReference type="ARBA" id="ARBA00022946"/>
    </source>
</evidence>